<evidence type="ECO:0000256" key="3">
    <source>
        <dbReference type="ARBA" id="ARBA00022771"/>
    </source>
</evidence>
<dbReference type="SUPFAM" id="SSF140996">
    <property type="entry name" value="Hermes dimerisation domain"/>
    <property type="match status" value="1"/>
</dbReference>
<dbReference type="AlphaFoldDB" id="A0A015JHD0"/>
<dbReference type="GO" id="GO:0009791">
    <property type="term" value="P:post-embryonic development"/>
    <property type="evidence" value="ECO:0007669"/>
    <property type="project" value="UniProtKB-ARBA"/>
</dbReference>
<keyword evidence="3 8" id="KW-0863">Zinc-finger</keyword>
<dbReference type="GO" id="GO:0003677">
    <property type="term" value="F:DNA binding"/>
    <property type="evidence" value="ECO:0007669"/>
    <property type="project" value="InterPro"/>
</dbReference>
<keyword evidence="6" id="KW-0804">Transcription</keyword>
<name>A0A015JHD0_RHIIW</name>
<evidence type="ECO:0000313" key="11">
    <source>
        <dbReference type="Proteomes" id="UP000022910"/>
    </source>
</evidence>
<dbReference type="HOGENOM" id="CLU_009123_1_1_1"/>
<dbReference type="PANTHER" id="PTHR46481:SF10">
    <property type="entry name" value="ZINC FINGER BED DOMAIN-CONTAINING PROTEIN 39"/>
    <property type="match status" value="1"/>
</dbReference>
<feature type="domain" description="BED-type" evidence="9">
    <location>
        <begin position="1"/>
        <end position="47"/>
    </location>
</feature>
<dbReference type="InterPro" id="IPR012337">
    <property type="entry name" value="RNaseH-like_sf"/>
</dbReference>
<evidence type="ECO:0000256" key="8">
    <source>
        <dbReference type="PROSITE-ProRule" id="PRU00027"/>
    </source>
</evidence>
<dbReference type="GO" id="GO:0008270">
    <property type="term" value="F:zinc ion binding"/>
    <property type="evidence" value="ECO:0007669"/>
    <property type="project" value="UniProtKB-KW"/>
</dbReference>
<protein>
    <recommendedName>
        <fullName evidence="9">BED-type domain-containing protein</fullName>
    </recommendedName>
</protein>
<evidence type="ECO:0000259" key="9">
    <source>
        <dbReference type="PROSITE" id="PS50808"/>
    </source>
</evidence>
<reference evidence="10 11" key="1">
    <citation type="submission" date="2014-02" db="EMBL/GenBank/DDBJ databases">
        <title>Single nucleus genome sequencing reveals high similarity among nuclei of an endomycorrhizal fungus.</title>
        <authorList>
            <person name="Lin K."/>
            <person name="Geurts R."/>
            <person name="Zhang Z."/>
            <person name="Limpens E."/>
            <person name="Saunders D.G."/>
            <person name="Mu D."/>
            <person name="Pang E."/>
            <person name="Cao H."/>
            <person name="Cha H."/>
            <person name="Lin T."/>
            <person name="Zhou Q."/>
            <person name="Shang Y."/>
            <person name="Li Y."/>
            <person name="Ivanov S."/>
            <person name="Sharma T."/>
            <person name="Velzen R.V."/>
            <person name="Ruijter N.D."/>
            <person name="Aanen D.K."/>
            <person name="Win J."/>
            <person name="Kamoun S."/>
            <person name="Bisseling T."/>
            <person name="Huang S."/>
        </authorList>
    </citation>
    <scope>NUCLEOTIDE SEQUENCE [LARGE SCALE GENOMIC DNA]</scope>
    <source>
        <strain evidence="11">DAOM197198w</strain>
    </source>
</reference>
<evidence type="ECO:0000256" key="1">
    <source>
        <dbReference type="ARBA" id="ARBA00004123"/>
    </source>
</evidence>
<dbReference type="SMART" id="SM00614">
    <property type="entry name" value="ZnF_BED"/>
    <property type="match status" value="1"/>
</dbReference>
<dbReference type="PROSITE" id="PS50808">
    <property type="entry name" value="ZF_BED"/>
    <property type="match status" value="1"/>
</dbReference>
<gene>
    <name evidence="10" type="ORF">RirG_100690</name>
</gene>
<keyword evidence="2" id="KW-0479">Metal-binding</keyword>
<evidence type="ECO:0000313" key="10">
    <source>
        <dbReference type="EMBL" id="EXX68917.1"/>
    </source>
</evidence>
<dbReference type="GO" id="GO:0005634">
    <property type="term" value="C:nucleus"/>
    <property type="evidence" value="ECO:0007669"/>
    <property type="project" value="UniProtKB-SubCell"/>
</dbReference>
<evidence type="ECO:0000256" key="7">
    <source>
        <dbReference type="ARBA" id="ARBA00023242"/>
    </source>
</evidence>
<comment type="subcellular location">
    <subcellularLocation>
        <location evidence="1">Nucleus</location>
    </subcellularLocation>
</comment>
<keyword evidence="4" id="KW-0862">Zinc</keyword>
<dbReference type="SUPFAM" id="SSF53098">
    <property type="entry name" value="Ribonuclease H-like"/>
    <property type="match status" value="1"/>
</dbReference>
<dbReference type="PANTHER" id="PTHR46481">
    <property type="entry name" value="ZINC FINGER BED DOMAIN-CONTAINING PROTEIN 4"/>
    <property type="match status" value="1"/>
</dbReference>
<organism evidence="10 11">
    <name type="scientific">Rhizophagus irregularis (strain DAOM 197198w)</name>
    <name type="common">Glomus intraradices</name>
    <dbReference type="NCBI Taxonomy" id="1432141"/>
    <lineage>
        <taxon>Eukaryota</taxon>
        <taxon>Fungi</taxon>
        <taxon>Fungi incertae sedis</taxon>
        <taxon>Mucoromycota</taxon>
        <taxon>Glomeromycotina</taxon>
        <taxon>Glomeromycetes</taxon>
        <taxon>Glomerales</taxon>
        <taxon>Glomeraceae</taxon>
        <taxon>Rhizophagus</taxon>
    </lineage>
</organism>
<dbReference type="Proteomes" id="UP000022910">
    <property type="component" value="Unassembled WGS sequence"/>
</dbReference>
<keyword evidence="5" id="KW-0805">Transcription regulation</keyword>
<keyword evidence="11" id="KW-1185">Reference proteome</keyword>
<evidence type="ECO:0000256" key="6">
    <source>
        <dbReference type="ARBA" id="ARBA00023163"/>
    </source>
</evidence>
<sequence>MSEVWEYFQKIRNDNNVIISLNCQLCETEYGVLTSTTTLRRHLRSIHASTYVYGPNLLSQNSSYTSAEQKHITTKLTQWVTVDLQPFTVVEQEQFQELIYTLDPRYILPCRQTLKEEVNSLFLQRRANVKSEIDNLTSKISLTTDIWSSTYNNTAFLGITMHYITNNWTMKKCLLDFISIEESHSAALILTKLTDVLQEFNISNRIISLTTDNGSNMLACGRELANELEAGFFNFTFSHNRCVAHIINLAVKAGMKYLDSSIVKLRKFVNKIKNSQLLIDDLKSICKIKNVKFLMPIQDVDTRWNATYQMIERQISTRDVIEILVNSHNNILKDLYPTDIEWRKILELVDVLKPMYKATILLSSTSTPTQGDLRLAFLGMLASLRRQRQSDLANAIYDKLWTYWNRHLSKSLAISAILDPRYKLTTFHNQEERKNYINHLQTLFSSYISNSQITSNTTDVHYPPKSIRSTNKDHILLIIINI</sequence>
<dbReference type="STRING" id="1432141.A0A015JHD0"/>
<keyword evidence="7" id="KW-0539">Nucleus</keyword>
<evidence type="ECO:0000256" key="5">
    <source>
        <dbReference type="ARBA" id="ARBA00023015"/>
    </source>
</evidence>
<comment type="caution">
    <text evidence="10">The sequence shown here is derived from an EMBL/GenBank/DDBJ whole genome shotgun (WGS) entry which is preliminary data.</text>
</comment>
<dbReference type="EMBL" id="JEMT01017074">
    <property type="protein sequence ID" value="EXX68917.1"/>
    <property type="molecule type" value="Genomic_DNA"/>
</dbReference>
<dbReference type="InterPro" id="IPR003656">
    <property type="entry name" value="Znf_BED"/>
</dbReference>
<evidence type="ECO:0000256" key="2">
    <source>
        <dbReference type="ARBA" id="ARBA00022723"/>
    </source>
</evidence>
<accession>A0A015JHD0</accession>
<proteinExistence type="predicted"/>
<dbReference type="InterPro" id="IPR036236">
    <property type="entry name" value="Znf_C2H2_sf"/>
</dbReference>
<evidence type="ECO:0000256" key="4">
    <source>
        <dbReference type="ARBA" id="ARBA00022833"/>
    </source>
</evidence>
<dbReference type="InterPro" id="IPR052035">
    <property type="entry name" value="ZnF_BED_domain_contain"/>
</dbReference>
<dbReference type="SUPFAM" id="SSF57667">
    <property type="entry name" value="beta-beta-alpha zinc fingers"/>
    <property type="match status" value="1"/>
</dbReference>
<dbReference type="Pfam" id="PF02892">
    <property type="entry name" value="zf-BED"/>
    <property type="match status" value="1"/>
</dbReference>
<dbReference type="OMA" id="ITADWEM"/>